<accession>A0A8X6UB92</accession>
<evidence type="ECO:0000313" key="3">
    <source>
        <dbReference type="Proteomes" id="UP000887013"/>
    </source>
</evidence>
<feature type="transmembrane region" description="Helical" evidence="1">
    <location>
        <begin position="21"/>
        <end position="43"/>
    </location>
</feature>
<evidence type="ECO:0000256" key="1">
    <source>
        <dbReference type="SAM" id="Phobius"/>
    </source>
</evidence>
<comment type="caution">
    <text evidence="2">The sequence shown here is derived from an EMBL/GenBank/DDBJ whole genome shotgun (WGS) entry which is preliminary data.</text>
</comment>
<dbReference type="Proteomes" id="UP000887013">
    <property type="component" value="Unassembled WGS sequence"/>
</dbReference>
<protein>
    <submittedName>
        <fullName evidence="2">Uncharacterized protein</fullName>
    </submittedName>
</protein>
<name>A0A8X6UB92_NEPPI</name>
<keyword evidence="1" id="KW-0812">Transmembrane</keyword>
<gene>
    <name evidence="2" type="ORF">NPIL_79951</name>
</gene>
<keyword evidence="3" id="KW-1185">Reference proteome</keyword>
<sequence>MTHSMCYKHRGRRNPYLPETASLCLFKLFFYITIQHSKIYFHLETTKLEYAYHSLRKMEFSNGLMRLATICLLISFIILSSIPSEHLMTVAHHHGGGGGGSGLETLLAAGILAKLLGKRHHHGHHQHIPIPIPVPVHHHGGGHEVMVHHGHHGHHHHGK</sequence>
<reference evidence="2" key="1">
    <citation type="submission" date="2020-08" db="EMBL/GenBank/DDBJ databases">
        <title>Multicomponent nature underlies the extraordinary mechanical properties of spider dragline silk.</title>
        <authorList>
            <person name="Kono N."/>
            <person name="Nakamura H."/>
            <person name="Mori M."/>
            <person name="Yoshida Y."/>
            <person name="Ohtoshi R."/>
            <person name="Malay A.D."/>
            <person name="Moran D.A.P."/>
            <person name="Tomita M."/>
            <person name="Numata K."/>
            <person name="Arakawa K."/>
        </authorList>
    </citation>
    <scope>NUCLEOTIDE SEQUENCE</scope>
</reference>
<proteinExistence type="predicted"/>
<dbReference type="EMBL" id="BMAW01027050">
    <property type="protein sequence ID" value="GFT99944.1"/>
    <property type="molecule type" value="Genomic_DNA"/>
</dbReference>
<dbReference type="AlphaFoldDB" id="A0A8X6UB92"/>
<keyword evidence="1" id="KW-1133">Transmembrane helix</keyword>
<feature type="transmembrane region" description="Helical" evidence="1">
    <location>
        <begin position="63"/>
        <end position="82"/>
    </location>
</feature>
<keyword evidence="1" id="KW-0472">Membrane</keyword>
<organism evidence="2 3">
    <name type="scientific">Nephila pilipes</name>
    <name type="common">Giant wood spider</name>
    <name type="synonym">Nephila maculata</name>
    <dbReference type="NCBI Taxonomy" id="299642"/>
    <lineage>
        <taxon>Eukaryota</taxon>
        <taxon>Metazoa</taxon>
        <taxon>Ecdysozoa</taxon>
        <taxon>Arthropoda</taxon>
        <taxon>Chelicerata</taxon>
        <taxon>Arachnida</taxon>
        <taxon>Araneae</taxon>
        <taxon>Araneomorphae</taxon>
        <taxon>Entelegynae</taxon>
        <taxon>Araneoidea</taxon>
        <taxon>Nephilidae</taxon>
        <taxon>Nephila</taxon>
    </lineage>
</organism>
<evidence type="ECO:0000313" key="2">
    <source>
        <dbReference type="EMBL" id="GFT99944.1"/>
    </source>
</evidence>